<dbReference type="Pfam" id="PF12223">
    <property type="entry name" value="DUF3602"/>
    <property type="match status" value="1"/>
</dbReference>
<reference evidence="2 3" key="1">
    <citation type="journal article" date="2014" name="PLoS ONE">
        <title>De novo Genome Assembly of the Fungal Plant Pathogen Pyrenophora semeniperda.</title>
        <authorList>
            <person name="Soliai M.M."/>
            <person name="Meyer S.E."/>
            <person name="Udall J.A."/>
            <person name="Elzinga D.E."/>
            <person name="Hermansen R.A."/>
            <person name="Bodily P.M."/>
            <person name="Hart A.A."/>
            <person name="Coleman C.E."/>
        </authorList>
    </citation>
    <scope>NUCLEOTIDE SEQUENCE [LARGE SCALE GENOMIC DNA]</scope>
    <source>
        <strain evidence="2 3">CCB06</strain>
        <tissue evidence="2">Mycelium</tissue>
    </source>
</reference>
<dbReference type="OrthoDB" id="3063476at2759"/>
<evidence type="ECO:0000313" key="3">
    <source>
        <dbReference type="Proteomes" id="UP000265663"/>
    </source>
</evidence>
<dbReference type="EMBL" id="KE747843">
    <property type="protein sequence ID" value="RMZ73954.1"/>
    <property type="molecule type" value="Genomic_DNA"/>
</dbReference>
<dbReference type="Proteomes" id="UP000265663">
    <property type="component" value="Unassembled WGS sequence"/>
</dbReference>
<evidence type="ECO:0000256" key="1">
    <source>
        <dbReference type="SAM" id="MobiDB-lite"/>
    </source>
</evidence>
<dbReference type="InterPro" id="IPR053203">
    <property type="entry name" value="Cisplatin_resist-associated"/>
</dbReference>
<name>A0A3M7MHZ4_9PLEO</name>
<protein>
    <submittedName>
        <fullName evidence="2">Uncharacterized protein</fullName>
    </submittedName>
</protein>
<feature type="region of interest" description="Disordered" evidence="1">
    <location>
        <begin position="20"/>
        <end position="143"/>
    </location>
</feature>
<dbReference type="AlphaFoldDB" id="A0A3M7MHZ4"/>
<accession>A0A3M7MHZ4</accession>
<sequence length="143" mass="15200">MALLRTSLLNMATRPVDHHQRVASHGRGGAGNIAKDDPANYTKPEDLVTPTLKSDTYTTGRGGTGNMARNDPQHPELARAAQDVDSKPQPEAQGPKHYGRGGAANVIGEQAKRNSDEAKREEQGAGKGLLGKGKDLLNKLGKK</sequence>
<gene>
    <name evidence="2" type="ORF">GMOD_00004767</name>
</gene>
<keyword evidence="3" id="KW-1185">Reference proteome</keyword>
<organism evidence="2 3">
    <name type="scientific">Pyrenophora seminiperda CCB06</name>
    <dbReference type="NCBI Taxonomy" id="1302712"/>
    <lineage>
        <taxon>Eukaryota</taxon>
        <taxon>Fungi</taxon>
        <taxon>Dikarya</taxon>
        <taxon>Ascomycota</taxon>
        <taxon>Pezizomycotina</taxon>
        <taxon>Dothideomycetes</taxon>
        <taxon>Pleosporomycetidae</taxon>
        <taxon>Pleosporales</taxon>
        <taxon>Pleosporineae</taxon>
        <taxon>Pleosporaceae</taxon>
        <taxon>Pyrenophora</taxon>
    </lineage>
</organism>
<evidence type="ECO:0000313" key="2">
    <source>
        <dbReference type="EMBL" id="RMZ73954.1"/>
    </source>
</evidence>
<feature type="compositionally biased region" description="Basic and acidic residues" evidence="1">
    <location>
        <begin position="34"/>
        <end position="46"/>
    </location>
</feature>
<dbReference type="InterPro" id="IPR022024">
    <property type="entry name" value="DUF3602"/>
</dbReference>
<feature type="compositionally biased region" description="Basic and acidic residues" evidence="1">
    <location>
        <begin position="71"/>
        <end position="88"/>
    </location>
</feature>
<feature type="compositionally biased region" description="Basic and acidic residues" evidence="1">
    <location>
        <begin position="110"/>
        <end position="124"/>
    </location>
</feature>
<dbReference type="PANTHER" id="PTHR34693">
    <property type="entry name" value="PROTEIN PAR32"/>
    <property type="match status" value="1"/>
</dbReference>
<proteinExistence type="predicted"/>
<dbReference type="PANTHER" id="PTHR34693:SF1">
    <property type="entry name" value="PROTEIN PAR32"/>
    <property type="match status" value="1"/>
</dbReference>